<evidence type="ECO:0000256" key="1">
    <source>
        <dbReference type="SAM" id="MobiDB-lite"/>
    </source>
</evidence>
<proteinExistence type="predicted"/>
<feature type="compositionally biased region" description="Low complexity" evidence="1">
    <location>
        <begin position="1"/>
        <end position="20"/>
    </location>
</feature>
<name>A0ABN7MJ73_9BACT</name>
<evidence type="ECO:0000313" key="2">
    <source>
        <dbReference type="EMBL" id="CAE6804312.1"/>
    </source>
</evidence>
<keyword evidence="3" id="KW-1185">Reference proteome</keyword>
<gene>
    <name evidence="2" type="ORF">NSPZN2_90016</name>
</gene>
<comment type="caution">
    <text evidence="2">The sequence shown here is derived from an EMBL/GenBank/DDBJ whole genome shotgun (WGS) entry which is preliminary data.</text>
</comment>
<evidence type="ECO:0000313" key="3">
    <source>
        <dbReference type="Proteomes" id="UP000675880"/>
    </source>
</evidence>
<reference evidence="2 3" key="1">
    <citation type="submission" date="2021-02" db="EMBL/GenBank/DDBJ databases">
        <authorList>
            <person name="Han P."/>
        </authorList>
    </citation>
    <scope>NUCLEOTIDE SEQUENCE [LARGE SCALE GENOMIC DNA]</scope>
    <source>
        <strain evidence="2">Candidatus Nitrospira sp. ZN2</strain>
    </source>
</reference>
<dbReference type="EMBL" id="CAJNBJ010000022">
    <property type="protein sequence ID" value="CAE6804312.1"/>
    <property type="molecule type" value="Genomic_DNA"/>
</dbReference>
<sequence length="82" mass="8858">MRTKGSSGSSPSHTSSDGPGRIACASWTRRTQACSRVVLMGDGYREDVDGYATQASSGKRIGRCWDTPAYASRINRDSDIQL</sequence>
<organism evidence="2 3">
    <name type="scientific">Nitrospira defluvii</name>
    <dbReference type="NCBI Taxonomy" id="330214"/>
    <lineage>
        <taxon>Bacteria</taxon>
        <taxon>Pseudomonadati</taxon>
        <taxon>Nitrospirota</taxon>
        <taxon>Nitrospiria</taxon>
        <taxon>Nitrospirales</taxon>
        <taxon>Nitrospiraceae</taxon>
        <taxon>Nitrospira</taxon>
    </lineage>
</organism>
<feature type="region of interest" description="Disordered" evidence="1">
    <location>
        <begin position="1"/>
        <end position="22"/>
    </location>
</feature>
<accession>A0ABN7MJ73</accession>
<dbReference type="Proteomes" id="UP000675880">
    <property type="component" value="Unassembled WGS sequence"/>
</dbReference>
<protein>
    <submittedName>
        <fullName evidence="2">Uncharacterized protein</fullName>
    </submittedName>
</protein>